<evidence type="ECO:0000256" key="4">
    <source>
        <dbReference type="ARBA" id="ARBA00023163"/>
    </source>
</evidence>
<proteinExistence type="inferred from homology"/>
<keyword evidence="7" id="KW-1185">Reference proteome</keyword>
<dbReference type="AlphaFoldDB" id="A0A510XVB5"/>
<feature type="domain" description="HTH lysR-type" evidence="5">
    <location>
        <begin position="10"/>
        <end position="67"/>
    </location>
</feature>
<dbReference type="OrthoDB" id="8720143at2"/>
<dbReference type="GO" id="GO:0003700">
    <property type="term" value="F:DNA-binding transcription factor activity"/>
    <property type="evidence" value="ECO:0007669"/>
    <property type="project" value="InterPro"/>
</dbReference>
<dbReference type="SUPFAM" id="SSF46785">
    <property type="entry name" value="Winged helix' DNA-binding domain"/>
    <property type="match status" value="1"/>
</dbReference>
<dbReference type="InterPro" id="IPR036388">
    <property type="entry name" value="WH-like_DNA-bd_sf"/>
</dbReference>
<accession>A0A510XVB5</accession>
<dbReference type="Pfam" id="PF03466">
    <property type="entry name" value="LysR_substrate"/>
    <property type="match status" value="1"/>
</dbReference>
<evidence type="ECO:0000256" key="1">
    <source>
        <dbReference type="ARBA" id="ARBA00009437"/>
    </source>
</evidence>
<evidence type="ECO:0000259" key="5">
    <source>
        <dbReference type="PROSITE" id="PS50931"/>
    </source>
</evidence>
<dbReference type="Gene3D" id="3.40.190.10">
    <property type="entry name" value="Periplasmic binding protein-like II"/>
    <property type="match status" value="2"/>
</dbReference>
<dbReference type="InterPro" id="IPR050389">
    <property type="entry name" value="LysR-type_TF"/>
</dbReference>
<reference evidence="6 7" key="1">
    <citation type="submission" date="2019-07" db="EMBL/GenBank/DDBJ databases">
        <title>Whole genome shotgun sequence of Pseudoalteromonas espejiana NBRC 102222.</title>
        <authorList>
            <person name="Hosoyama A."/>
            <person name="Uohara A."/>
            <person name="Ohji S."/>
            <person name="Ichikawa N."/>
        </authorList>
    </citation>
    <scope>NUCLEOTIDE SEQUENCE [LARGE SCALE GENOMIC DNA]</scope>
    <source>
        <strain evidence="6 7">NBRC 102222</strain>
    </source>
</reference>
<evidence type="ECO:0000313" key="7">
    <source>
        <dbReference type="Proteomes" id="UP000321419"/>
    </source>
</evidence>
<dbReference type="PANTHER" id="PTHR30118">
    <property type="entry name" value="HTH-TYPE TRANSCRIPTIONAL REGULATOR LEUO-RELATED"/>
    <property type="match status" value="1"/>
</dbReference>
<comment type="caution">
    <text evidence="6">The sequence shown here is derived from an EMBL/GenBank/DDBJ whole genome shotgun (WGS) entry which is preliminary data.</text>
</comment>
<dbReference type="InterPro" id="IPR036390">
    <property type="entry name" value="WH_DNA-bd_sf"/>
</dbReference>
<sequence length="305" mass="34453">MIEAKNIQQLDLNLLKIFECLYREKNMSETAKVLYITPSAVSHAIKRLRSVLNDPLFERQGQLMLPTPACQRMAPALIDLLEKLRQVLQACGDFDLATTAQTFKIALHDAIEPIVLPKLQLIIAKHAPNASLASVKLNRDDMHKQLANHQIDMAIDVARPIKAPISHAVLSSDHFCVLLKKNHPLKNKLNIENYLSAKHVAVSNRATGTVIEDIALLQLSFNREVAMRCQTYFAAKEVIKNSPFLLTLPSMVASQLLDDTLIARPVPTTMPAIYQHLYWHQNTDKDDALMWLRSQVENIFKREGI</sequence>
<dbReference type="GO" id="GO:0003677">
    <property type="term" value="F:DNA binding"/>
    <property type="evidence" value="ECO:0007669"/>
    <property type="project" value="UniProtKB-KW"/>
</dbReference>
<dbReference type="PROSITE" id="PS50931">
    <property type="entry name" value="HTH_LYSR"/>
    <property type="match status" value="1"/>
</dbReference>
<organism evidence="6 7">
    <name type="scientific">Pseudoalteromonas espejiana</name>
    <dbReference type="NCBI Taxonomy" id="28107"/>
    <lineage>
        <taxon>Bacteria</taxon>
        <taxon>Pseudomonadati</taxon>
        <taxon>Pseudomonadota</taxon>
        <taxon>Gammaproteobacteria</taxon>
        <taxon>Alteromonadales</taxon>
        <taxon>Pseudoalteromonadaceae</taxon>
        <taxon>Pseudoalteromonas</taxon>
    </lineage>
</organism>
<dbReference type="EMBL" id="BJUM01000015">
    <property type="protein sequence ID" value="GEK54970.1"/>
    <property type="molecule type" value="Genomic_DNA"/>
</dbReference>
<comment type="similarity">
    <text evidence="1">Belongs to the LysR transcriptional regulatory family.</text>
</comment>
<name>A0A510XVB5_9GAMM</name>
<keyword evidence="4" id="KW-0804">Transcription</keyword>
<keyword evidence="2" id="KW-0805">Transcription regulation</keyword>
<dbReference type="InterPro" id="IPR005119">
    <property type="entry name" value="LysR_subst-bd"/>
</dbReference>
<protein>
    <submittedName>
        <fullName evidence="6">Transcriptional regulator</fullName>
    </submittedName>
</protein>
<dbReference type="CDD" id="cd08417">
    <property type="entry name" value="PBP2_Nitroaromatics_like"/>
    <property type="match status" value="1"/>
</dbReference>
<dbReference type="InterPro" id="IPR000847">
    <property type="entry name" value="LysR_HTH_N"/>
</dbReference>
<dbReference type="RefSeq" id="WP_089349292.1">
    <property type="nucleotide sequence ID" value="NZ_BJUM01000015.1"/>
</dbReference>
<dbReference type="Proteomes" id="UP000321419">
    <property type="component" value="Unassembled WGS sequence"/>
</dbReference>
<dbReference type="Pfam" id="PF00126">
    <property type="entry name" value="HTH_1"/>
    <property type="match status" value="1"/>
</dbReference>
<dbReference type="InterPro" id="IPR037402">
    <property type="entry name" value="YidZ_PBP2"/>
</dbReference>
<evidence type="ECO:0000313" key="6">
    <source>
        <dbReference type="EMBL" id="GEK54970.1"/>
    </source>
</evidence>
<dbReference type="Gene3D" id="1.10.10.10">
    <property type="entry name" value="Winged helix-like DNA-binding domain superfamily/Winged helix DNA-binding domain"/>
    <property type="match status" value="1"/>
</dbReference>
<evidence type="ECO:0000256" key="2">
    <source>
        <dbReference type="ARBA" id="ARBA00023015"/>
    </source>
</evidence>
<evidence type="ECO:0000256" key="3">
    <source>
        <dbReference type="ARBA" id="ARBA00023125"/>
    </source>
</evidence>
<dbReference type="PANTHER" id="PTHR30118:SF15">
    <property type="entry name" value="TRANSCRIPTIONAL REGULATORY PROTEIN"/>
    <property type="match status" value="1"/>
</dbReference>
<keyword evidence="3" id="KW-0238">DNA-binding</keyword>
<dbReference type="SUPFAM" id="SSF53850">
    <property type="entry name" value="Periplasmic binding protein-like II"/>
    <property type="match status" value="1"/>
</dbReference>
<gene>
    <name evidence="6" type="ORF">PES01_18150</name>
</gene>